<dbReference type="InParanoid" id="W5M290"/>
<feature type="region of interest" description="Disordered" evidence="1">
    <location>
        <begin position="336"/>
        <end position="356"/>
    </location>
</feature>
<feature type="domain" description="B30.2/SPRY" evidence="4">
    <location>
        <begin position="155"/>
        <end position="356"/>
    </location>
</feature>
<keyword evidence="2" id="KW-0812">Transmembrane</keyword>
<dbReference type="GO" id="GO:0005737">
    <property type="term" value="C:cytoplasm"/>
    <property type="evidence" value="ECO:0000318"/>
    <property type="project" value="GO_Central"/>
</dbReference>
<dbReference type="PROSITE" id="PS51257">
    <property type="entry name" value="PROKAR_LIPOPROTEIN"/>
    <property type="match status" value="1"/>
</dbReference>
<dbReference type="InterPro" id="IPR006574">
    <property type="entry name" value="PRY"/>
</dbReference>
<dbReference type="HOGENOM" id="CLU_778357_0_0_1"/>
<feature type="region of interest" description="Disordered" evidence="1">
    <location>
        <begin position="42"/>
        <end position="62"/>
    </location>
</feature>
<dbReference type="eggNOG" id="KOG2177">
    <property type="taxonomic scope" value="Eukaryota"/>
</dbReference>
<organism evidence="5 6">
    <name type="scientific">Lepisosteus oculatus</name>
    <name type="common">Spotted gar</name>
    <dbReference type="NCBI Taxonomy" id="7918"/>
    <lineage>
        <taxon>Eukaryota</taxon>
        <taxon>Metazoa</taxon>
        <taxon>Chordata</taxon>
        <taxon>Craniata</taxon>
        <taxon>Vertebrata</taxon>
        <taxon>Euteleostomi</taxon>
        <taxon>Actinopterygii</taxon>
        <taxon>Neopterygii</taxon>
        <taxon>Holostei</taxon>
        <taxon>Semionotiformes</taxon>
        <taxon>Lepisosteidae</taxon>
        <taxon>Lepisosteus</taxon>
    </lineage>
</organism>
<dbReference type="GO" id="GO:0061630">
    <property type="term" value="F:ubiquitin protein ligase activity"/>
    <property type="evidence" value="ECO:0000318"/>
    <property type="project" value="GO_Central"/>
</dbReference>
<dbReference type="InterPro" id="IPR003879">
    <property type="entry name" value="Butyrophylin_SPRY"/>
</dbReference>
<feature type="signal peptide" evidence="3">
    <location>
        <begin position="1"/>
        <end position="27"/>
    </location>
</feature>
<name>W5M290_LEPOC</name>
<dbReference type="GeneTree" id="ENSGT01120000271914"/>
<dbReference type="STRING" id="7918.ENSLOCP00000002498"/>
<accession>W5M290</accession>
<dbReference type="Bgee" id="ENSLOCG00000002147">
    <property type="expression patterns" value="Expressed in intestine and 12 other cell types or tissues"/>
</dbReference>
<keyword evidence="3" id="KW-0732">Signal</keyword>
<dbReference type="PRINTS" id="PR01407">
    <property type="entry name" value="BUTYPHLNCDUF"/>
</dbReference>
<feature type="region of interest" description="Disordered" evidence="1">
    <location>
        <begin position="136"/>
        <end position="158"/>
    </location>
</feature>
<dbReference type="InterPro" id="IPR003877">
    <property type="entry name" value="SPRY_dom"/>
</dbReference>
<dbReference type="AlphaFoldDB" id="W5M290"/>
<reference evidence="6" key="1">
    <citation type="submission" date="2011-12" db="EMBL/GenBank/DDBJ databases">
        <title>The Draft Genome of Lepisosteus oculatus.</title>
        <authorList>
            <consortium name="The Broad Institute Genome Assembly &amp; Analysis Group"/>
            <consortium name="Computational R&amp;D Group"/>
            <consortium name="and Sequencing Platform"/>
            <person name="Di Palma F."/>
            <person name="Alfoldi J."/>
            <person name="Johnson J."/>
            <person name="Berlin A."/>
            <person name="Gnerre S."/>
            <person name="Jaffe D."/>
            <person name="MacCallum I."/>
            <person name="Young S."/>
            <person name="Walker B.J."/>
            <person name="Lander E.S."/>
            <person name="Lindblad-Toh K."/>
        </authorList>
    </citation>
    <scope>NUCLEOTIDE SEQUENCE [LARGE SCALE GENOMIC DNA]</scope>
</reference>
<dbReference type="Ensembl" id="ENSLOCT00000002504.1">
    <property type="protein sequence ID" value="ENSLOCP00000002498.1"/>
    <property type="gene ID" value="ENSLOCG00000002147.1"/>
</dbReference>
<evidence type="ECO:0000313" key="6">
    <source>
        <dbReference type="Proteomes" id="UP000018468"/>
    </source>
</evidence>
<evidence type="ECO:0000313" key="5">
    <source>
        <dbReference type="Ensembl" id="ENSLOCP00000002498.1"/>
    </source>
</evidence>
<proteinExistence type="predicted"/>
<feature type="transmembrane region" description="Helical" evidence="2">
    <location>
        <begin position="94"/>
        <end position="115"/>
    </location>
</feature>
<evidence type="ECO:0000256" key="1">
    <source>
        <dbReference type="SAM" id="MobiDB-lite"/>
    </source>
</evidence>
<feature type="compositionally biased region" description="Polar residues" evidence="1">
    <location>
        <begin position="50"/>
        <end position="62"/>
    </location>
</feature>
<dbReference type="SUPFAM" id="SSF49899">
    <property type="entry name" value="Concanavalin A-like lectins/glucanases"/>
    <property type="match status" value="1"/>
</dbReference>
<evidence type="ECO:0000256" key="3">
    <source>
        <dbReference type="SAM" id="SignalP"/>
    </source>
</evidence>
<dbReference type="InterPro" id="IPR050143">
    <property type="entry name" value="TRIM/RBCC"/>
</dbReference>
<dbReference type="EMBL" id="AHAT01035051">
    <property type="status" value="NOT_ANNOTATED_CDS"/>
    <property type="molecule type" value="Genomic_DNA"/>
</dbReference>
<dbReference type="GO" id="GO:0045087">
    <property type="term" value="P:innate immune response"/>
    <property type="evidence" value="ECO:0000318"/>
    <property type="project" value="GO_Central"/>
</dbReference>
<dbReference type="SMART" id="SM00589">
    <property type="entry name" value="PRY"/>
    <property type="match status" value="1"/>
</dbReference>
<dbReference type="Gene3D" id="2.60.120.920">
    <property type="match status" value="1"/>
</dbReference>
<dbReference type="Proteomes" id="UP000018468">
    <property type="component" value="Linkage group LG5"/>
</dbReference>
<keyword evidence="2" id="KW-0472">Membrane</keyword>
<dbReference type="KEGG" id="loc:102694347"/>
<dbReference type="EMBL" id="AHAT01035050">
    <property type="status" value="NOT_ANNOTATED_CDS"/>
    <property type="molecule type" value="Genomic_DNA"/>
</dbReference>
<evidence type="ECO:0000256" key="2">
    <source>
        <dbReference type="SAM" id="Phobius"/>
    </source>
</evidence>
<dbReference type="OrthoDB" id="6105938at2759"/>
<reference evidence="5" key="2">
    <citation type="submission" date="2025-08" db="UniProtKB">
        <authorList>
            <consortium name="Ensembl"/>
        </authorList>
    </citation>
    <scope>IDENTIFICATION</scope>
</reference>
<dbReference type="InterPro" id="IPR001870">
    <property type="entry name" value="B30.2/SPRY"/>
</dbReference>
<dbReference type="SMART" id="SM00449">
    <property type="entry name" value="SPRY"/>
    <property type="match status" value="1"/>
</dbReference>
<evidence type="ECO:0000259" key="4">
    <source>
        <dbReference type="PROSITE" id="PS50188"/>
    </source>
</evidence>
<dbReference type="Pfam" id="PF13765">
    <property type="entry name" value="PRY"/>
    <property type="match status" value="1"/>
</dbReference>
<keyword evidence="2" id="KW-1133">Transmembrane helix</keyword>
<feature type="compositionally biased region" description="Basic and acidic residues" evidence="1">
    <location>
        <begin position="137"/>
        <end position="149"/>
    </location>
</feature>
<dbReference type="PANTHER" id="PTHR24103">
    <property type="entry name" value="E3 UBIQUITIN-PROTEIN LIGASE TRIM"/>
    <property type="match status" value="1"/>
</dbReference>
<keyword evidence="6" id="KW-1185">Reference proteome</keyword>
<feature type="chain" id="PRO_5004865448" evidence="3">
    <location>
        <begin position="28"/>
        <end position="356"/>
    </location>
</feature>
<dbReference type="InterPro" id="IPR013320">
    <property type="entry name" value="ConA-like_dom_sf"/>
</dbReference>
<dbReference type="PROSITE" id="PS50188">
    <property type="entry name" value="B302_SPRY"/>
    <property type="match status" value="1"/>
</dbReference>
<dbReference type="FunFam" id="2.60.120.920:FF:000004">
    <property type="entry name" value="Butyrophilin subfamily 1 member A1"/>
    <property type="match status" value="1"/>
</dbReference>
<dbReference type="InterPro" id="IPR043136">
    <property type="entry name" value="B30.2/SPRY_sf"/>
</dbReference>
<dbReference type="Pfam" id="PF00622">
    <property type="entry name" value="SPRY"/>
    <property type="match status" value="1"/>
</dbReference>
<reference evidence="5" key="3">
    <citation type="submission" date="2025-09" db="UniProtKB">
        <authorList>
            <consortium name="Ensembl"/>
        </authorList>
    </citation>
    <scope>IDENTIFICATION</scope>
</reference>
<dbReference type="EMBL" id="AHAT01035049">
    <property type="status" value="NOT_ANNOTATED_CDS"/>
    <property type="molecule type" value="Genomic_DNA"/>
</dbReference>
<sequence length="356" mass="40042">MHKPHSFTMGSFWQLALLGCLLRACVAAHLYMEDLQEQKKQTEHIEEESLPQSGSYRSGSNPVWQSNSLTDSFANAKDIQTEVVVPSWLEPGGVGLLLGLGIGIGIGIGLTCLYLKIRNQQQGNHGMNYTRLSGTRENVREGDGKKEGAGESAKQWSGEGEVADLPDVRLLEVLINLDMNTINPYLIVSEDGRSVRWTEQRQNLIDIPEKFDEYPCVLGNRLPAELRRGCYWEVEVGNKKSWELGVARDSVSRKGQLSLSPGAGFWVLSLWDGKLMALTDPETRLDTGVLTRVGIYLDYENKKVRFYNVDKDSNKSEKKRLIYFFDEEIDRTVRPFFSPGNSDQDPLIISPNARMP</sequence>
<protein>
    <submittedName>
        <fullName evidence="5">Zinc finger protein RFP-like</fullName>
    </submittedName>
</protein>